<dbReference type="InterPro" id="IPR003689">
    <property type="entry name" value="ZIP"/>
</dbReference>
<evidence type="ECO:0000313" key="8">
    <source>
        <dbReference type="Proteomes" id="UP000306954"/>
    </source>
</evidence>
<dbReference type="GO" id="GO:0005385">
    <property type="term" value="F:zinc ion transmembrane transporter activity"/>
    <property type="evidence" value="ECO:0007669"/>
    <property type="project" value="TreeGrafter"/>
</dbReference>
<comment type="subcellular location">
    <subcellularLocation>
        <location evidence="1">Membrane</location>
        <topology evidence="1">Multi-pass membrane protein</topology>
    </subcellularLocation>
</comment>
<dbReference type="Pfam" id="PF02535">
    <property type="entry name" value="Zip"/>
    <property type="match status" value="1"/>
</dbReference>
<dbReference type="EMBL" id="SPOF01000018">
    <property type="protein sequence ID" value="TIB12578.1"/>
    <property type="molecule type" value="Genomic_DNA"/>
</dbReference>
<proteinExistence type="predicted"/>
<keyword evidence="3 5" id="KW-1133">Transmembrane helix</keyword>
<feature type="transmembrane region" description="Helical" evidence="5">
    <location>
        <begin position="293"/>
        <end position="314"/>
    </location>
</feature>
<feature type="chain" id="PRO_5030101516" description="Zinc-regulated transporter 1" evidence="6">
    <location>
        <begin position="22"/>
        <end position="388"/>
    </location>
</feature>
<dbReference type="PANTHER" id="PTHR11040:SF44">
    <property type="entry name" value="PROTEIN ZNTC-RELATED"/>
    <property type="match status" value="1"/>
</dbReference>
<dbReference type="Proteomes" id="UP000306954">
    <property type="component" value="Unassembled WGS sequence"/>
</dbReference>
<feature type="transmembrane region" description="Helical" evidence="5">
    <location>
        <begin position="367"/>
        <end position="387"/>
    </location>
</feature>
<comment type="caution">
    <text evidence="7">The sequence shown here is derived from an EMBL/GenBank/DDBJ whole genome shotgun (WGS) entry which is preliminary data.</text>
</comment>
<protein>
    <recommendedName>
        <fullName evidence="9">Zinc-regulated transporter 1</fullName>
    </recommendedName>
</protein>
<feature type="transmembrane region" description="Helical" evidence="5">
    <location>
        <begin position="154"/>
        <end position="172"/>
    </location>
</feature>
<evidence type="ECO:0000256" key="4">
    <source>
        <dbReference type="ARBA" id="ARBA00023136"/>
    </source>
</evidence>
<evidence type="ECO:0000256" key="5">
    <source>
        <dbReference type="SAM" id="Phobius"/>
    </source>
</evidence>
<keyword evidence="2 5" id="KW-0812">Transmembrane</keyword>
<sequence>MGMQFFLTLLSTAATISASAAVAIRGELGSGPIGQGLSCVFDDTISSFQCNHIPNILESSKNSDQCNSVSTEEYNMPLHIAAVFILLVASALGINLPIALHAFKEQKAFKWALFIVQHFGTGVILCTAIVHLIFSAIHKFDDDCLDGLAYKQTPAAIVLAGVYIVFLFDYLGGRFNSRKQAHDEALRKESQNDANCNCDMISVSDSVKKIQYDAESTRTNSEAAMKQLKWEVLLLEGGILFHSIIIGVALSVSTGESFKPYLIALVFHQMFEGMGLGSRISQLSFERWHKLKIFIMSFAFSIDTSLGIIIGIGIKETYSPRSKSALIAIGTITALSAGILLYGSLVELVANDWFRSPEMQYAGRFKTFIGISMLLLGSLLMAVLAYWA</sequence>
<evidence type="ECO:0000256" key="1">
    <source>
        <dbReference type="ARBA" id="ARBA00004141"/>
    </source>
</evidence>
<name>A0A4T0I776_WALIC</name>
<keyword evidence="4 5" id="KW-0472">Membrane</keyword>
<evidence type="ECO:0000256" key="6">
    <source>
        <dbReference type="SAM" id="SignalP"/>
    </source>
</evidence>
<dbReference type="PANTHER" id="PTHR11040">
    <property type="entry name" value="ZINC/IRON TRANSPORTER"/>
    <property type="match status" value="1"/>
</dbReference>
<accession>A0A4T0I776</accession>
<evidence type="ECO:0008006" key="9">
    <source>
        <dbReference type="Google" id="ProtNLM"/>
    </source>
</evidence>
<evidence type="ECO:0000256" key="2">
    <source>
        <dbReference type="ARBA" id="ARBA00022692"/>
    </source>
</evidence>
<reference evidence="7 8" key="1">
    <citation type="submission" date="2019-03" db="EMBL/GenBank/DDBJ databases">
        <title>Sequencing 23 genomes of Wallemia ichthyophaga.</title>
        <authorList>
            <person name="Gostincar C."/>
        </authorList>
    </citation>
    <scope>NUCLEOTIDE SEQUENCE [LARGE SCALE GENOMIC DNA]</scope>
    <source>
        <strain evidence="7 8">EXF-8621</strain>
    </source>
</reference>
<organism evidence="7 8">
    <name type="scientific">Wallemia ichthyophaga</name>
    <dbReference type="NCBI Taxonomy" id="245174"/>
    <lineage>
        <taxon>Eukaryota</taxon>
        <taxon>Fungi</taxon>
        <taxon>Dikarya</taxon>
        <taxon>Basidiomycota</taxon>
        <taxon>Wallemiomycotina</taxon>
        <taxon>Wallemiomycetes</taxon>
        <taxon>Wallemiales</taxon>
        <taxon>Wallemiaceae</taxon>
        <taxon>Wallemia</taxon>
    </lineage>
</organism>
<evidence type="ECO:0000313" key="7">
    <source>
        <dbReference type="EMBL" id="TIB12578.1"/>
    </source>
</evidence>
<feature type="transmembrane region" description="Helical" evidence="5">
    <location>
        <begin position="78"/>
        <end position="99"/>
    </location>
</feature>
<feature type="transmembrane region" description="Helical" evidence="5">
    <location>
        <begin position="111"/>
        <end position="134"/>
    </location>
</feature>
<dbReference type="AlphaFoldDB" id="A0A4T0I776"/>
<feature type="signal peptide" evidence="6">
    <location>
        <begin position="1"/>
        <end position="21"/>
    </location>
</feature>
<dbReference type="GO" id="GO:0005886">
    <property type="term" value="C:plasma membrane"/>
    <property type="evidence" value="ECO:0007669"/>
    <property type="project" value="TreeGrafter"/>
</dbReference>
<keyword evidence="6" id="KW-0732">Signal</keyword>
<evidence type="ECO:0000256" key="3">
    <source>
        <dbReference type="ARBA" id="ARBA00022989"/>
    </source>
</evidence>
<feature type="transmembrane region" description="Helical" evidence="5">
    <location>
        <begin position="326"/>
        <end position="346"/>
    </location>
</feature>
<feature type="transmembrane region" description="Helical" evidence="5">
    <location>
        <begin position="232"/>
        <end position="255"/>
    </location>
</feature>
<gene>
    <name evidence="7" type="ORF">E3P90_02037</name>
</gene>